<keyword evidence="10" id="KW-0325">Glycoprotein</keyword>
<dbReference type="OMA" id="EDEYVIM"/>
<evidence type="ECO:0000256" key="9">
    <source>
        <dbReference type="ARBA" id="ARBA00023136"/>
    </source>
</evidence>
<evidence type="ECO:0000256" key="5">
    <source>
        <dbReference type="ARBA" id="ARBA00022679"/>
    </source>
</evidence>
<feature type="transmembrane region" description="Helical" evidence="11">
    <location>
        <begin position="875"/>
        <end position="898"/>
    </location>
</feature>
<reference evidence="12 13" key="1">
    <citation type="journal article" date="2011" name="J. Gen. Appl. Microbiol.">
        <title>Draft genome sequencing of the enigmatic yeast Saitoella complicata.</title>
        <authorList>
            <person name="Nishida H."/>
            <person name="Hamamoto M."/>
            <person name="Sugiyama J."/>
        </authorList>
    </citation>
    <scope>NUCLEOTIDE SEQUENCE [LARGE SCALE GENOMIC DNA]</scope>
    <source>
        <strain evidence="12 13">NRRL Y-17804</strain>
    </source>
</reference>
<evidence type="ECO:0000256" key="11">
    <source>
        <dbReference type="SAM" id="Phobius"/>
    </source>
</evidence>
<feature type="transmembrane region" description="Helical" evidence="11">
    <location>
        <begin position="918"/>
        <end position="936"/>
    </location>
</feature>
<dbReference type="InterPro" id="IPR017850">
    <property type="entry name" value="Alkaline_phosphatase_core_sf"/>
</dbReference>
<dbReference type="Pfam" id="PF01663">
    <property type="entry name" value="Phosphodiest"/>
    <property type="match status" value="1"/>
</dbReference>
<dbReference type="Gene3D" id="3.40.720.10">
    <property type="entry name" value="Alkaline Phosphatase, subunit A"/>
    <property type="match status" value="1"/>
</dbReference>
<evidence type="ECO:0000256" key="1">
    <source>
        <dbReference type="ARBA" id="ARBA00004477"/>
    </source>
</evidence>
<proteinExistence type="inferred from homology"/>
<feature type="transmembrane region" description="Helical" evidence="11">
    <location>
        <begin position="46"/>
        <end position="67"/>
    </location>
</feature>
<feature type="transmembrane region" description="Helical" evidence="11">
    <location>
        <begin position="580"/>
        <end position="599"/>
    </location>
</feature>
<evidence type="ECO:0000256" key="4">
    <source>
        <dbReference type="ARBA" id="ARBA00022502"/>
    </source>
</evidence>
<dbReference type="PANTHER" id="PTHR23071:SF1">
    <property type="entry name" value="GPI ETHANOLAMINE PHOSPHATE TRANSFERASE 3"/>
    <property type="match status" value="1"/>
</dbReference>
<comment type="caution">
    <text evidence="12">The sequence shown here is derived from an EMBL/GenBank/DDBJ whole genome shotgun (WGS) entry which is preliminary data.</text>
</comment>
<comment type="similarity">
    <text evidence="3">Belongs to the PIGG/PIGN/PIGO family. PIGO subfamily.</text>
</comment>
<reference evidence="12 13" key="3">
    <citation type="journal article" date="2015" name="Genome Announc.">
        <title>Draft Genome Sequence of the Archiascomycetous Yeast Saitoella complicata.</title>
        <authorList>
            <person name="Yamauchi K."/>
            <person name="Kondo S."/>
            <person name="Hamamoto M."/>
            <person name="Takahashi Y."/>
            <person name="Ogura Y."/>
            <person name="Hayashi T."/>
            <person name="Nishida H."/>
        </authorList>
    </citation>
    <scope>NUCLEOTIDE SEQUENCE [LARGE SCALE GENOMIC DNA]</scope>
    <source>
        <strain evidence="12 13">NRRL Y-17804</strain>
    </source>
</reference>
<dbReference type="GO" id="GO:0006506">
    <property type="term" value="P:GPI anchor biosynthetic process"/>
    <property type="evidence" value="ECO:0007669"/>
    <property type="project" value="UniProtKB-UniPathway"/>
</dbReference>
<feature type="transmembrane region" description="Helical" evidence="11">
    <location>
        <begin position="651"/>
        <end position="672"/>
    </location>
</feature>
<keyword evidence="13" id="KW-1185">Reference proteome</keyword>
<evidence type="ECO:0000256" key="10">
    <source>
        <dbReference type="ARBA" id="ARBA00023180"/>
    </source>
</evidence>
<feature type="transmembrane region" description="Helical" evidence="11">
    <location>
        <begin position="773"/>
        <end position="798"/>
    </location>
</feature>
<dbReference type="UniPathway" id="UPA00196"/>
<evidence type="ECO:0000313" key="12">
    <source>
        <dbReference type="EMBL" id="GAO51752.1"/>
    </source>
</evidence>
<name>A0A0E9NPE6_SAICN</name>
<reference evidence="12 13" key="2">
    <citation type="journal article" date="2014" name="J. Gen. Appl. Microbiol.">
        <title>The early diverging ascomycetous budding yeast Saitoella complicata has three histone deacetylases belonging to the Clr6, Hos2, and Rpd3 lineages.</title>
        <authorList>
            <person name="Nishida H."/>
            <person name="Matsumoto T."/>
            <person name="Kondo S."/>
            <person name="Hamamoto M."/>
            <person name="Yoshikawa H."/>
        </authorList>
    </citation>
    <scope>NUCLEOTIDE SEQUENCE [LARGE SCALE GENOMIC DNA]</scope>
    <source>
        <strain evidence="12 13">NRRL Y-17804</strain>
    </source>
</reference>
<feature type="transmembrane region" description="Helical" evidence="11">
    <location>
        <begin position="552"/>
        <end position="574"/>
    </location>
</feature>
<dbReference type="Proteomes" id="UP000033140">
    <property type="component" value="Unassembled WGS sequence"/>
</dbReference>
<dbReference type="STRING" id="698492.A0A0E9NPE6"/>
<feature type="transmembrane region" description="Helical" evidence="11">
    <location>
        <begin position="684"/>
        <end position="703"/>
    </location>
</feature>
<evidence type="ECO:0000256" key="8">
    <source>
        <dbReference type="ARBA" id="ARBA00022989"/>
    </source>
</evidence>
<gene>
    <name evidence="12" type="ORF">G7K_5845-t1</name>
</gene>
<feature type="transmembrane region" description="Helical" evidence="11">
    <location>
        <begin position="489"/>
        <end position="510"/>
    </location>
</feature>
<keyword evidence="8 11" id="KW-1133">Transmembrane helix</keyword>
<organism evidence="12 13">
    <name type="scientific">Saitoella complicata (strain BCRC 22490 / CBS 7301 / JCM 7358 / NBRC 10748 / NRRL Y-17804)</name>
    <dbReference type="NCBI Taxonomy" id="698492"/>
    <lineage>
        <taxon>Eukaryota</taxon>
        <taxon>Fungi</taxon>
        <taxon>Dikarya</taxon>
        <taxon>Ascomycota</taxon>
        <taxon>Taphrinomycotina</taxon>
        <taxon>Taphrinomycotina incertae sedis</taxon>
        <taxon>Saitoella</taxon>
    </lineage>
</organism>
<dbReference type="EMBL" id="BACD03000052">
    <property type="protein sequence ID" value="GAO51752.1"/>
    <property type="molecule type" value="Genomic_DNA"/>
</dbReference>
<comment type="subcellular location">
    <subcellularLocation>
        <location evidence="1">Endoplasmic reticulum membrane</location>
        <topology evidence="1">Multi-pass membrane protein</topology>
    </subcellularLocation>
</comment>
<keyword evidence="7" id="KW-0256">Endoplasmic reticulum</keyword>
<feature type="transmembrane region" description="Helical" evidence="11">
    <location>
        <begin position="723"/>
        <end position="744"/>
    </location>
</feature>
<dbReference type="SUPFAM" id="SSF53649">
    <property type="entry name" value="Alkaline phosphatase-like"/>
    <property type="match status" value="1"/>
</dbReference>
<dbReference type="PANTHER" id="PTHR23071">
    <property type="entry name" value="PHOSPHATIDYLINOSITOL GLYCAN"/>
    <property type="match status" value="1"/>
</dbReference>
<feature type="transmembrane region" description="Helical" evidence="11">
    <location>
        <begin position="957"/>
        <end position="981"/>
    </location>
</feature>
<evidence type="ECO:0000256" key="6">
    <source>
        <dbReference type="ARBA" id="ARBA00022692"/>
    </source>
</evidence>
<dbReference type="InterPro" id="IPR039524">
    <property type="entry name" value="PIGO/GPI13"/>
</dbReference>
<sequence length="988" mass="106874">MDLQSRARLAQEKLRKQKGVGGGSVKRDDPVQAANVRARRKFKVSLALLVGVFLWFTGLHIGGLYLFTRGFLLNRIVLDNVSTMDSLASIGGNAYDGGWHPKIFDKVVIVVIDALRYDFLTPVEGSSAAYHNAFTLPHELSSAHPENSLLFEFIADPPTTTLQRLKGLTTGSLPTFIDAGSNFAGTAIEEDNLIHQLKAQNRTIAFLGDDTWTSLFPGAFDISHPYDSFNVWDLHTVDNGVKEHLFPLLASANQSSWDVLIAHFLGVDHAGHRYGPDHPAMTGKLGEMNEVLTRVVEQIADDTLLVVFGDHGMDGRGDHGGDSYDEVSAGLWLYSKEPRFAPMSSGRSISQVDLVPTLALALGLPIPYNNLGTPIPEVFLGLVSDYTNLASVTKLAAHQVQQYAATYGTDLDLTLAQSFLDLASKTTDAKEQVEFYVQYQKAVLEVCRRMWAQFDMSKMVTGIVTLLGSLGVLAGYVRGTFTRQSGPIVVAATVGSGVGSVVIMLVGRILGLSGLSWGERAVFGSGMGSMMGYVGMSVLSTPQLECITPRNAWGWLAAFLTLTHASIFASNSFTVWEDRVVPYLLSTFGFLALLHSFSISVSGERWLGVYHSMVFMGLTRIAAGIRVCREEQMPNCVSTFYSGQNTTVSSLWALIGLGMVALLLPGLIRAFLHQTKSYEGPASMFIGVGLRMGLALVTVYWTLDTADNGEWLGEGVESLGVKLTLAKIVLGLAVVAGNVAWAWGQQLCIRVDVRKSAAAAASAENKDGVQVAIVGYANVFGSYYLLFLLNAFLAITLVLKPMGGLSFAILLWQLLTLLEILDLNGITESAIGPVVLGLLAHAHFFSTGHQGTLPSIQWDTAFIAVEKVVYPISPLLVILNTYGAFVLTTLAVPLPILWKRNPETSRTLRDVGGACATYILYHATVTLSAVIFAGWFRRHLMVWKIFAPRFMMGALGLTVVDLMVALAAVGFGAGSTISAVAEVFGYRA</sequence>
<dbReference type="GO" id="GO:0005789">
    <property type="term" value="C:endoplasmic reticulum membrane"/>
    <property type="evidence" value="ECO:0007669"/>
    <property type="project" value="UniProtKB-SubCell"/>
</dbReference>
<feature type="transmembrane region" description="Helical" evidence="11">
    <location>
        <begin position="459"/>
        <end position="477"/>
    </location>
</feature>
<dbReference type="AlphaFoldDB" id="A0A0E9NPE6"/>
<dbReference type="CDD" id="cd16023">
    <property type="entry name" value="GPI_EPT_3"/>
    <property type="match status" value="1"/>
</dbReference>
<dbReference type="InterPro" id="IPR002591">
    <property type="entry name" value="Phosphodiest/P_Trfase"/>
</dbReference>
<dbReference type="InterPro" id="IPR037675">
    <property type="entry name" value="PIG-O_N"/>
</dbReference>
<keyword evidence="4" id="KW-0337">GPI-anchor biosynthesis</keyword>
<evidence type="ECO:0000313" key="13">
    <source>
        <dbReference type="Proteomes" id="UP000033140"/>
    </source>
</evidence>
<keyword evidence="6 11" id="KW-0812">Transmembrane</keyword>
<keyword evidence="9 11" id="KW-0472">Membrane</keyword>
<protein>
    <submittedName>
        <fullName evidence="12">Uncharacterized protein</fullName>
    </submittedName>
</protein>
<evidence type="ECO:0000256" key="7">
    <source>
        <dbReference type="ARBA" id="ARBA00022824"/>
    </source>
</evidence>
<comment type="pathway">
    <text evidence="2">Glycolipid biosynthesis; glycosylphosphatidylinositol-anchor biosynthesis.</text>
</comment>
<evidence type="ECO:0000256" key="2">
    <source>
        <dbReference type="ARBA" id="ARBA00004687"/>
    </source>
</evidence>
<evidence type="ECO:0000256" key="3">
    <source>
        <dbReference type="ARBA" id="ARBA00008695"/>
    </source>
</evidence>
<dbReference type="GO" id="GO:0051377">
    <property type="term" value="F:mannose-ethanolamine phosphotransferase activity"/>
    <property type="evidence" value="ECO:0007669"/>
    <property type="project" value="InterPro"/>
</dbReference>
<accession>A0A0E9NPE6</accession>
<keyword evidence="5" id="KW-0808">Transferase</keyword>